<accession>A0A6J5LTX9</accession>
<protein>
    <submittedName>
        <fullName evidence="1">Uncharacterized protein</fullName>
    </submittedName>
</protein>
<gene>
    <name evidence="1" type="ORF">UFOVP312_27</name>
</gene>
<proteinExistence type="predicted"/>
<dbReference type="EMBL" id="LR796318">
    <property type="protein sequence ID" value="CAB4136613.1"/>
    <property type="molecule type" value="Genomic_DNA"/>
</dbReference>
<reference evidence="1" key="1">
    <citation type="submission" date="2020-04" db="EMBL/GenBank/DDBJ databases">
        <authorList>
            <person name="Chiriac C."/>
            <person name="Salcher M."/>
            <person name="Ghai R."/>
            <person name="Kavagutti S V."/>
        </authorList>
    </citation>
    <scope>NUCLEOTIDE SEQUENCE</scope>
</reference>
<name>A0A6J5LTX9_9CAUD</name>
<sequence length="44" mass="4876">MTTRYTCFRCCGLFEQGEQFHSDAPGVVYHLRCYVAAVKAGDGS</sequence>
<evidence type="ECO:0000313" key="1">
    <source>
        <dbReference type="EMBL" id="CAB4136613.1"/>
    </source>
</evidence>
<organism evidence="1">
    <name type="scientific">uncultured Caudovirales phage</name>
    <dbReference type="NCBI Taxonomy" id="2100421"/>
    <lineage>
        <taxon>Viruses</taxon>
        <taxon>Duplodnaviria</taxon>
        <taxon>Heunggongvirae</taxon>
        <taxon>Uroviricota</taxon>
        <taxon>Caudoviricetes</taxon>
        <taxon>Peduoviridae</taxon>
        <taxon>Maltschvirus</taxon>
        <taxon>Maltschvirus maltsch</taxon>
    </lineage>
</organism>